<sequence>MSAVLVKSTANNGQTPFDFDTFSPPKATYRSQRLPPVDPKRTPVHALLFLGGLIFFPLWFYGAFKSAEDHFGEMHRWRCQALAMITSIIIAAMLVMQLGFRTL</sequence>
<name>A0AAW0GZC5_9APHY</name>
<accession>A0AAW0GZC5</accession>
<dbReference type="EMBL" id="JASBNA010000001">
    <property type="protein sequence ID" value="KAK7696663.1"/>
    <property type="molecule type" value="Genomic_DNA"/>
</dbReference>
<keyword evidence="2" id="KW-1133">Transmembrane helix</keyword>
<reference evidence="3 4" key="1">
    <citation type="submission" date="2022-09" db="EMBL/GenBank/DDBJ databases">
        <authorList>
            <person name="Palmer J.M."/>
        </authorList>
    </citation>
    <scope>NUCLEOTIDE SEQUENCE [LARGE SCALE GENOMIC DNA]</scope>
    <source>
        <strain evidence="3 4">DSM 7382</strain>
    </source>
</reference>
<dbReference type="AlphaFoldDB" id="A0AAW0GZC5"/>
<keyword evidence="2" id="KW-0812">Transmembrane</keyword>
<evidence type="ECO:0000313" key="3">
    <source>
        <dbReference type="EMBL" id="KAK7696663.1"/>
    </source>
</evidence>
<feature type="region of interest" description="Disordered" evidence="1">
    <location>
        <begin position="1"/>
        <end position="22"/>
    </location>
</feature>
<feature type="transmembrane region" description="Helical" evidence="2">
    <location>
        <begin position="44"/>
        <end position="61"/>
    </location>
</feature>
<organism evidence="3 4">
    <name type="scientific">Cerrena zonata</name>
    <dbReference type="NCBI Taxonomy" id="2478898"/>
    <lineage>
        <taxon>Eukaryota</taxon>
        <taxon>Fungi</taxon>
        <taxon>Dikarya</taxon>
        <taxon>Basidiomycota</taxon>
        <taxon>Agaricomycotina</taxon>
        <taxon>Agaricomycetes</taxon>
        <taxon>Polyporales</taxon>
        <taxon>Cerrenaceae</taxon>
        <taxon>Cerrena</taxon>
    </lineage>
</organism>
<keyword evidence="2" id="KW-0472">Membrane</keyword>
<proteinExistence type="predicted"/>
<feature type="transmembrane region" description="Helical" evidence="2">
    <location>
        <begin position="81"/>
        <end position="100"/>
    </location>
</feature>
<evidence type="ECO:0000313" key="4">
    <source>
        <dbReference type="Proteomes" id="UP001385951"/>
    </source>
</evidence>
<keyword evidence="4" id="KW-1185">Reference proteome</keyword>
<gene>
    <name evidence="3" type="ORF">QCA50_001321</name>
</gene>
<dbReference type="Proteomes" id="UP001385951">
    <property type="component" value="Unassembled WGS sequence"/>
</dbReference>
<protein>
    <submittedName>
        <fullName evidence="3">Uncharacterized protein</fullName>
    </submittedName>
</protein>
<comment type="caution">
    <text evidence="3">The sequence shown here is derived from an EMBL/GenBank/DDBJ whole genome shotgun (WGS) entry which is preliminary data.</text>
</comment>
<evidence type="ECO:0000256" key="1">
    <source>
        <dbReference type="SAM" id="MobiDB-lite"/>
    </source>
</evidence>
<evidence type="ECO:0000256" key="2">
    <source>
        <dbReference type="SAM" id="Phobius"/>
    </source>
</evidence>